<keyword evidence="1" id="KW-0812">Transmembrane</keyword>
<feature type="transmembrane region" description="Helical" evidence="1">
    <location>
        <begin position="128"/>
        <end position="147"/>
    </location>
</feature>
<protein>
    <submittedName>
        <fullName evidence="2">DUF1440 domain-containing protein</fullName>
    </submittedName>
</protein>
<feature type="transmembrane region" description="Helical" evidence="1">
    <location>
        <begin position="59"/>
        <end position="81"/>
    </location>
</feature>
<name>A0ABS8MNT5_9FLAO</name>
<evidence type="ECO:0000313" key="3">
    <source>
        <dbReference type="Proteomes" id="UP001430919"/>
    </source>
</evidence>
<keyword evidence="1" id="KW-1133">Transmembrane helix</keyword>
<feature type="transmembrane region" description="Helical" evidence="1">
    <location>
        <begin position="7"/>
        <end position="30"/>
    </location>
</feature>
<comment type="caution">
    <text evidence="2">The sequence shown here is derived from an EMBL/GenBank/DDBJ whole genome shotgun (WGS) entry which is preliminary data.</text>
</comment>
<accession>A0ABS8MNT5</accession>
<gene>
    <name evidence="2" type="ORF">LNQ49_02265</name>
</gene>
<dbReference type="RefSeq" id="WP_229987163.1">
    <property type="nucleotide sequence ID" value="NZ_JAJJMO010000001.1"/>
</dbReference>
<keyword evidence="3" id="KW-1185">Reference proteome</keyword>
<keyword evidence="1" id="KW-0472">Membrane</keyword>
<feature type="transmembrane region" description="Helical" evidence="1">
    <location>
        <begin position="93"/>
        <end position="116"/>
    </location>
</feature>
<evidence type="ECO:0000256" key="1">
    <source>
        <dbReference type="SAM" id="Phobius"/>
    </source>
</evidence>
<dbReference type="Proteomes" id="UP001430919">
    <property type="component" value="Unassembled WGS sequence"/>
</dbReference>
<proteinExistence type="predicted"/>
<evidence type="ECO:0000313" key="2">
    <source>
        <dbReference type="EMBL" id="MCC9070429.1"/>
    </source>
</evidence>
<reference evidence="2" key="1">
    <citation type="submission" date="2021-11" db="EMBL/GenBank/DDBJ databases">
        <title>Description of novel Flavobacterium species.</title>
        <authorList>
            <person name="Saticioglu I.B."/>
            <person name="Ay H."/>
            <person name="Altun S."/>
            <person name="Duman M."/>
        </authorList>
    </citation>
    <scope>NUCLEOTIDE SEQUENCE</scope>
    <source>
        <strain evidence="2">F-65</strain>
    </source>
</reference>
<sequence length="157" mass="17586">MKSKVGTVLLSGLVAGAMDIISCIIIYVVILQKTTTTKILLSIASGIFKKDAYSGDPKMAFYGLGIHFIIATLFALFYFKIYPYIPFLKKNTLLSGFIYGIFVWIVMNLIVLPIAFPILPPKHLDFPLLLSILILMFCIGLPVAFITKKYYAYTSNR</sequence>
<dbReference type="EMBL" id="JAJJMO010000001">
    <property type="protein sequence ID" value="MCC9070429.1"/>
    <property type="molecule type" value="Genomic_DNA"/>
</dbReference>
<organism evidence="2 3">
    <name type="scientific">Flavobacterium pisciphilum</name>
    <dbReference type="NCBI Taxonomy" id="2893755"/>
    <lineage>
        <taxon>Bacteria</taxon>
        <taxon>Pseudomonadati</taxon>
        <taxon>Bacteroidota</taxon>
        <taxon>Flavobacteriia</taxon>
        <taxon>Flavobacteriales</taxon>
        <taxon>Flavobacteriaceae</taxon>
        <taxon>Flavobacterium</taxon>
    </lineage>
</organism>